<dbReference type="Gene3D" id="3.30.730.20">
    <property type="entry name" value="Cell division activator CedA"/>
    <property type="match status" value="1"/>
</dbReference>
<keyword evidence="1 4" id="KW-0132">Cell division</keyword>
<dbReference type="RefSeq" id="WP_109055312.1">
    <property type="nucleotide sequence ID" value="NZ_QDKJ01000013.1"/>
</dbReference>
<keyword evidence="3" id="KW-0131">Cell cycle</keyword>
<accession>A0A2U1TMF1</accession>
<dbReference type="OrthoDB" id="6570002at2"/>
<evidence type="ECO:0000256" key="2">
    <source>
        <dbReference type="ARBA" id="ARBA00023125"/>
    </source>
</evidence>
<evidence type="ECO:0000256" key="3">
    <source>
        <dbReference type="ARBA" id="ARBA00023306"/>
    </source>
</evidence>
<keyword evidence="2" id="KW-0238">DNA-binding</keyword>
<dbReference type="AlphaFoldDB" id="A0A2U1TMF1"/>
<protein>
    <submittedName>
        <fullName evidence="4">Cell division activator CedA</fullName>
    </submittedName>
</protein>
<comment type="caution">
    <text evidence="4">The sequence shown here is derived from an EMBL/GenBank/DDBJ whole genome shotgun (WGS) entry which is preliminary data.</text>
</comment>
<dbReference type="InterPro" id="IPR019666">
    <property type="entry name" value="Cell_div_activator_CedA"/>
</dbReference>
<dbReference type="EMBL" id="QDKJ01000013">
    <property type="protein sequence ID" value="PWC10566.1"/>
    <property type="molecule type" value="Genomic_DNA"/>
</dbReference>
<gene>
    <name evidence="4" type="ORF">B4923_15690</name>
</gene>
<dbReference type="InterPro" id="IPR038463">
    <property type="entry name" value="CedA-like_sf"/>
</dbReference>
<reference evidence="4 5" key="1">
    <citation type="submission" date="2018-04" db="EMBL/GenBank/DDBJ databases">
        <title>Brenneria corticis sp.nov.</title>
        <authorList>
            <person name="Li Y."/>
        </authorList>
    </citation>
    <scope>NUCLEOTIDE SEQUENCE [LARGE SCALE GENOMIC DNA]</scope>
    <source>
        <strain evidence="4 5">LMG 27715</strain>
    </source>
</reference>
<evidence type="ECO:0000313" key="5">
    <source>
        <dbReference type="Proteomes" id="UP000245138"/>
    </source>
</evidence>
<dbReference type="Proteomes" id="UP000245138">
    <property type="component" value="Unassembled WGS sequence"/>
</dbReference>
<proteinExistence type="predicted"/>
<dbReference type="NCBIfam" id="NF007510">
    <property type="entry name" value="PRK10113.1"/>
    <property type="match status" value="1"/>
</dbReference>
<sequence>MKPLRQQNRPVLTYQPRVEPAPPLHPERVEGFSDVWIVRRKYVAFVLVDGKFLQSPPFTLAEAAQRWAEQIRQEYEI</sequence>
<organism evidence="4 5">
    <name type="scientific">Brenneria roseae subsp. americana</name>
    <dbReference type="NCBI Taxonomy" id="1508507"/>
    <lineage>
        <taxon>Bacteria</taxon>
        <taxon>Pseudomonadati</taxon>
        <taxon>Pseudomonadota</taxon>
        <taxon>Gammaproteobacteria</taxon>
        <taxon>Enterobacterales</taxon>
        <taxon>Pectobacteriaceae</taxon>
        <taxon>Brenneria</taxon>
    </lineage>
</organism>
<keyword evidence="5" id="KW-1185">Reference proteome</keyword>
<dbReference type="GO" id="GO:0051301">
    <property type="term" value="P:cell division"/>
    <property type="evidence" value="ECO:0007669"/>
    <property type="project" value="UniProtKB-KW"/>
</dbReference>
<dbReference type="GO" id="GO:0003677">
    <property type="term" value="F:DNA binding"/>
    <property type="evidence" value="ECO:0007669"/>
    <property type="project" value="UniProtKB-KW"/>
</dbReference>
<name>A0A2U1TMF1_9GAMM</name>
<dbReference type="Pfam" id="PF10729">
    <property type="entry name" value="CedA"/>
    <property type="match status" value="1"/>
</dbReference>
<evidence type="ECO:0000313" key="4">
    <source>
        <dbReference type="EMBL" id="PWC10566.1"/>
    </source>
</evidence>
<evidence type="ECO:0000256" key="1">
    <source>
        <dbReference type="ARBA" id="ARBA00022618"/>
    </source>
</evidence>